<keyword evidence="3" id="KW-1185">Reference proteome</keyword>
<dbReference type="PANTHER" id="PTHR37187:SF19">
    <property type="entry name" value="(RAPE) HYPOTHETICAL PROTEIN"/>
    <property type="match status" value="1"/>
</dbReference>
<feature type="region of interest" description="Disordered" evidence="1">
    <location>
        <begin position="1"/>
        <end position="181"/>
    </location>
</feature>
<dbReference type="EMBL" id="JAKUCV010000443">
    <property type="protein sequence ID" value="KAJ4849959.1"/>
    <property type="molecule type" value="Genomic_DNA"/>
</dbReference>
<protein>
    <submittedName>
        <fullName evidence="2">Uncharacterized protein</fullName>
    </submittedName>
</protein>
<accession>A0A9Q0JQ50</accession>
<feature type="compositionally biased region" description="Basic and acidic residues" evidence="1">
    <location>
        <begin position="127"/>
        <end position="136"/>
    </location>
</feature>
<proteinExistence type="predicted"/>
<dbReference type="Proteomes" id="UP001141552">
    <property type="component" value="Unassembled WGS sequence"/>
</dbReference>
<dbReference type="OrthoDB" id="1930727at2759"/>
<gene>
    <name evidence="2" type="ORF">Tsubulata_004851</name>
</gene>
<feature type="compositionally biased region" description="Polar residues" evidence="1">
    <location>
        <begin position="84"/>
        <end position="95"/>
    </location>
</feature>
<sequence length="333" mass="35236">MGNDDPRSQDERDSDVGEVSSPVAQDHLEDQHPFDKGNEEPDKTVPSSVRSVLPDNTVGIDGNAEGSTEVGQGNNGMVKIERGLNSQLDSDNTSIAIEHVESGKESHDGYERSSSSSSSSSDEDSEALEKKGKDEACSAVEIKAVDPLSEQVTETSENGKLLEDRNNNSVGEIAPDVSLDEPELPVSEVVKHTVESSQIASPEVLDVVESGLQAIEVQLLSGSREGTEVSTTVAEPGKNEDKVTPTFEEKSSNVVGSTTSKNDDKSSAAHPAEAINYVANIKCSDASGFTENQPLIASAPRVSQRTSWMNCCDTILGEVLADGEVYGTGVLQA</sequence>
<comment type="caution">
    <text evidence="2">The sequence shown here is derived from an EMBL/GenBank/DDBJ whole genome shotgun (WGS) entry which is preliminary data.</text>
</comment>
<dbReference type="PANTHER" id="PTHR37187">
    <property type="entry name" value="EXPRESSED PROTEIN"/>
    <property type="match status" value="1"/>
</dbReference>
<reference evidence="2" key="1">
    <citation type="submission" date="2022-02" db="EMBL/GenBank/DDBJ databases">
        <authorList>
            <person name="Henning P.M."/>
            <person name="McCubbin A.G."/>
            <person name="Shore J.S."/>
        </authorList>
    </citation>
    <scope>NUCLEOTIDE SEQUENCE</scope>
    <source>
        <strain evidence="2">F60SS</strain>
        <tissue evidence="2">Leaves</tissue>
    </source>
</reference>
<dbReference type="AlphaFoldDB" id="A0A9Q0JQ50"/>
<feature type="compositionally biased region" description="Basic and acidic residues" evidence="1">
    <location>
        <begin position="237"/>
        <end position="251"/>
    </location>
</feature>
<evidence type="ECO:0000313" key="3">
    <source>
        <dbReference type="Proteomes" id="UP001141552"/>
    </source>
</evidence>
<name>A0A9Q0JQ50_9ROSI</name>
<feature type="compositionally biased region" description="Basic and acidic residues" evidence="1">
    <location>
        <begin position="98"/>
        <end position="111"/>
    </location>
</feature>
<feature type="compositionally biased region" description="Basic and acidic residues" evidence="1">
    <location>
        <begin position="26"/>
        <end position="43"/>
    </location>
</feature>
<feature type="compositionally biased region" description="Basic and acidic residues" evidence="1">
    <location>
        <begin position="1"/>
        <end position="15"/>
    </location>
</feature>
<feature type="region of interest" description="Disordered" evidence="1">
    <location>
        <begin position="224"/>
        <end position="269"/>
    </location>
</feature>
<reference evidence="2" key="2">
    <citation type="journal article" date="2023" name="Plants (Basel)">
        <title>Annotation of the Turnera subulata (Passifloraceae) Draft Genome Reveals the S-Locus Evolved after the Divergence of Turneroideae from Passifloroideae in a Stepwise Manner.</title>
        <authorList>
            <person name="Henning P.M."/>
            <person name="Roalson E.H."/>
            <person name="Mir W."/>
            <person name="McCubbin A.G."/>
            <person name="Shore J.S."/>
        </authorList>
    </citation>
    <scope>NUCLEOTIDE SEQUENCE</scope>
    <source>
        <strain evidence="2">F60SS</strain>
    </source>
</reference>
<evidence type="ECO:0000256" key="1">
    <source>
        <dbReference type="SAM" id="MobiDB-lite"/>
    </source>
</evidence>
<organism evidence="2 3">
    <name type="scientific">Turnera subulata</name>
    <dbReference type="NCBI Taxonomy" id="218843"/>
    <lineage>
        <taxon>Eukaryota</taxon>
        <taxon>Viridiplantae</taxon>
        <taxon>Streptophyta</taxon>
        <taxon>Embryophyta</taxon>
        <taxon>Tracheophyta</taxon>
        <taxon>Spermatophyta</taxon>
        <taxon>Magnoliopsida</taxon>
        <taxon>eudicotyledons</taxon>
        <taxon>Gunneridae</taxon>
        <taxon>Pentapetalae</taxon>
        <taxon>rosids</taxon>
        <taxon>fabids</taxon>
        <taxon>Malpighiales</taxon>
        <taxon>Passifloraceae</taxon>
        <taxon>Turnera</taxon>
    </lineage>
</organism>
<evidence type="ECO:0000313" key="2">
    <source>
        <dbReference type="EMBL" id="KAJ4849959.1"/>
    </source>
</evidence>